<feature type="domain" description="Transcriptional coactivator p15 (PC4) C-terminal" evidence="1">
    <location>
        <begin position="15"/>
        <end position="63"/>
    </location>
</feature>
<proteinExistence type="predicted"/>
<dbReference type="Gene3D" id="2.30.31.10">
    <property type="entry name" value="Transcriptional Coactivator Pc4, Chain A"/>
    <property type="match status" value="1"/>
</dbReference>
<keyword evidence="3" id="KW-1185">Reference proteome</keyword>
<comment type="caution">
    <text evidence="2">The sequence shown here is derived from an EMBL/GenBank/DDBJ whole genome shotgun (WGS) entry which is preliminary data.</text>
</comment>
<sequence>MSASVPVATIKKNSREEIDISLDFFNGNRVFNARVFYEAEDGTRRPGKAGLAFTVDKLEAFAEGVTSALMAAKSKGFLK</sequence>
<dbReference type="RefSeq" id="WP_095493037.1">
    <property type="nucleotide sequence ID" value="NZ_NPKJ01000041.1"/>
</dbReference>
<evidence type="ECO:0000313" key="2">
    <source>
        <dbReference type="EMBL" id="PAQ09538.1"/>
    </source>
</evidence>
<organism evidence="2 3">
    <name type="scientific">Mesorhizobium temperatum</name>
    <dbReference type="NCBI Taxonomy" id="241416"/>
    <lineage>
        <taxon>Bacteria</taxon>
        <taxon>Pseudomonadati</taxon>
        <taxon>Pseudomonadota</taxon>
        <taxon>Alphaproteobacteria</taxon>
        <taxon>Hyphomicrobiales</taxon>
        <taxon>Phyllobacteriaceae</taxon>
        <taxon>Mesorhizobium</taxon>
    </lineage>
</organism>
<dbReference type="OrthoDB" id="47316at2"/>
<dbReference type="InterPro" id="IPR009044">
    <property type="entry name" value="ssDNA-bd_transcriptional_reg"/>
</dbReference>
<dbReference type="InterPro" id="IPR003173">
    <property type="entry name" value="PC4_C"/>
</dbReference>
<protein>
    <recommendedName>
        <fullName evidence="1">Transcriptional coactivator p15 (PC4) C-terminal domain-containing protein</fullName>
    </recommendedName>
</protein>
<reference evidence="2 3" key="1">
    <citation type="submission" date="2017-08" db="EMBL/GenBank/DDBJ databases">
        <title>Mesorhizobium wenxinae sp. nov., a novel rhizobial species isolated from root nodules of chickpea (Cicer arietinum L.).</title>
        <authorList>
            <person name="Zhang J."/>
        </authorList>
    </citation>
    <scope>NUCLEOTIDE SEQUENCE [LARGE SCALE GENOMIC DNA]</scope>
    <source>
        <strain evidence="2 3">SDW018</strain>
    </source>
</reference>
<accession>A0A271LQV4</accession>
<name>A0A271LQV4_9HYPH</name>
<dbReference type="Proteomes" id="UP000216442">
    <property type="component" value="Unassembled WGS sequence"/>
</dbReference>
<dbReference type="GO" id="GO:0006355">
    <property type="term" value="P:regulation of DNA-templated transcription"/>
    <property type="evidence" value="ECO:0007669"/>
    <property type="project" value="InterPro"/>
</dbReference>
<dbReference type="AlphaFoldDB" id="A0A271LQV4"/>
<gene>
    <name evidence="2" type="ORF">CIT26_13525</name>
</gene>
<dbReference type="SUPFAM" id="SSF54447">
    <property type="entry name" value="ssDNA-binding transcriptional regulator domain"/>
    <property type="match status" value="1"/>
</dbReference>
<evidence type="ECO:0000313" key="3">
    <source>
        <dbReference type="Proteomes" id="UP000216442"/>
    </source>
</evidence>
<dbReference type="Pfam" id="PF02229">
    <property type="entry name" value="PC4"/>
    <property type="match status" value="1"/>
</dbReference>
<dbReference type="GO" id="GO:0003677">
    <property type="term" value="F:DNA binding"/>
    <property type="evidence" value="ECO:0007669"/>
    <property type="project" value="InterPro"/>
</dbReference>
<dbReference type="EMBL" id="NPKJ01000041">
    <property type="protein sequence ID" value="PAQ09538.1"/>
    <property type="molecule type" value="Genomic_DNA"/>
</dbReference>
<evidence type="ECO:0000259" key="1">
    <source>
        <dbReference type="Pfam" id="PF02229"/>
    </source>
</evidence>